<keyword evidence="2" id="KW-0333">Golgi apparatus</keyword>
<dbReference type="GO" id="GO:0012505">
    <property type="term" value="C:endomembrane system"/>
    <property type="evidence" value="ECO:0007669"/>
    <property type="project" value="UniProtKB-ARBA"/>
</dbReference>
<proteinExistence type="predicted"/>
<sequence length="257" mass="27625">MTEKPDQGASEEWTMNESAGVPAQRSQEPSVTDTDDYRSLVEDVLLLLFQPDSNSIAGENTLFYVLGGALLADLALEQRVELRPASGVGGRIHALGSAAPDDEMQRSMWSYVNSKPRRAQSVLAAIGPTLREPVLERLVESGDLVRRRSKALGFIPTTTYSLGDERRSRLLAKVRGALVDGTVPDARTALLGALLSASGTLPQFHREIPWSGDVYLRGKKLERGDWGAAAASAAVTRTMVAMIAGSVATTIVIAHKD</sequence>
<dbReference type="EMBL" id="CP113089">
    <property type="protein sequence ID" value="WAB82559.1"/>
    <property type="molecule type" value="Genomic_DNA"/>
</dbReference>
<organism evidence="6 7">
    <name type="scientific">Microcella daejeonensis</name>
    <dbReference type="NCBI Taxonomy" id="2994971"/>
    <lineage>
        <taxon>Bacteria</taxon>
        <taxon>Bacillati</taxon>
        <taxon>Actinomycetota</taxon>
        <taxon>Actinomycetes</taxon>
        <taxon>Micrococcales</taxon>
        <taxon>Microbacteriaceae</taxon>
        <taxon>Microcella</taxon>
    </lineage>
</organism>
<keyword evidence="4" id="KW-0472">Membrane</keyword>
<evidence type="ECO:0000256" key="2">
    <source>
        <dbReference type="ARBA" id="ARBA00023034"/>
    </source>
</evidence>
<dbReference type="Gene3D" id="1.10.3630.10">
    <property type="entry name" value="yeast vps74-n-term truncation variant domain like"/>
    <property type="match status" value="1"/>
</dbReference>
<dbReference type="Proteomes" id="UP001164706">
    <property type="component" value="Chromosome"/>
</dbReference>
<evidence type="ECO:0000256" key="1">
    <source>
        <dbReference type="ARBA" id="ARBA00004255"/>
    </source>
</evidence>
<name>A0A9E8MNC6_9MICO</name>
<evidence type="ECO:0000256" key="5">
    <source>
        <dbReference type="SAM" id="MobiDB-lite"/>
    </source>
</evidence>
<evidence type="ECO:0000256" key="3">
    <source>
        <dbReference type="ARBA" id="ARBA00023121"/>
    </source>
</evidence>
<keyword evidence="7" id="KW-1185">Reference proteome</keyword>
<protein>
    <submittedName>
        <fullName evidence="6">GPP34 family phosphoprotein</fullName>
    </submittedName>
</protein>
<dbReference type="Pfam" id="PF05719">
    <property type="entry name" value="GPP34"/>
    <property type="match status" value="1"/>
</dbReference>
<evidence type="ECO:0000313" key="6">
    <source>
        <dbReference type="EMBL" id="WAB82559.1"/>
    </source>
</evidence>
<dbReference type="RefSeq" id="WP_267782694.1">
    <property type="nucleotide sequence ID" value="NZ_CP113089.1"/>
</dbReference>
<dbReference type="InterPro" id="IPR038261">
    <property type="entry name" value="GPP34-like_sf"/>
</dbReference>
<dbReference type="AlphaFoldDB" id="A0A9E8MNC6"/>
<keyword evidence="3" id="KW-0446">Lipid-binding</keyword>
<evidence type="ECO:0000313" key="7">
    <source>
        <dbReference type="Proteomes" id="UP001164706"/>
    </source>
</evidence>
<gene>
    <name evidence="6" type="ORF">OVN18_06050</name>
</gene>
<dbReference type="InterPro" id="IPR008628">
    <property type="entry name" value="GPP34-like"/>
</dbReference>
<accession>A0A9E8MNC6</accession>
<evidence type="ECO:0000256" key="4">
    <source>
        <dbReference type="ARBA" id="ARBA00023136"/>
    </source>
</evidence>
<dbReference type="KEGG" id="mdb:OVN18_06050"/>
<feature type="region of interest" description="Disordered" evidence="5">
    <location>
        <begin position="1"/>
        <end position="34"/>
    </location>
</feature>
<reference evidence="6" key="1">
    <citation type="submission" date="2022-11" db="EMBL/GenBank/DDBJ databases">
        <title>Description of Microcella daejonensis nov. sp, isolated from riverside soil.</title>
        <authorList>
            <person name="Molina K.M."/>
            <person name="Kim S.B."/>
        </authorList>
    </citation>
    <scope>NUCLEOTIDE SEQUENCE</scope>
    <source>
        <strain evidence="6">MMS21-STM12</strain>
    </source>
</reference>
<comment type="subcellular location">
    <subcellularLocation>
        <location evidence="1">Golgi apparatus membrane</location>
        <topology evidence="1">Peripheral membrane protein</topology>
        <orientation evidence="1">Cytoplasmic side</orientation>
    </subcellularLocation>
</comment>
<dbReference type="GO" id="GO:0005737">
    <property type="term" value="C:cytoplasm"/>
    <property type="evidence" value="ECO:0007669"/>
    <property type="project" value="UniProtKB-ARBA"/>
</dbReference>
<dbReference type="GO" id="GO:0070273">
    <property type="term" value="F:phosphatidylinositol-4-phosphate binding"/>
    <property type="evidence" value="ECO:0007669"/>
    <property type="project" value="InterPro"/>
</dbReference>